<feature type="compositionally biased region" description="Basic and acidic residues" evidence="3">
    <location>
        <begin position="229"/>
        <end position="242"/>
    </location>
</feature>
<dbReference type="Gene3D" id="2.60.120.920">
    <property type="match status" value="1"/>
</dbReference>
<evidence type="ECO:0000313" key="5">
    <source>
        <dbReference type="EMBL" id="EFA00196.2"/>
    </source>
</evidence>
<feature type="compositionally biased region" description="Basic and acidic residues" evidence="3">
    <location>
        <begin position="405"/>
        <end position="423"/>
    </location>
</feature>
<feature type="compositionally biased region" description="Basic and acidic residues" evidence="3">
    <location>
        <begin position="321"/>
        <end position="389"/>
    </location>
</feature>
<sequence>MSSTLDPAKLKVVELRAELSKRGLDSKGNKPALVKRLKEALEEELKQELPDTSIADTSTEDLDTSQTKNDSVTEESKVPDKEPEKTEACPLPPKEQPPVEQPEATTEEKMDTQEAPPAEPVQQPAPEVEAPKPEETEPSEQSEPKELNSNLEENKENGEQDEPKSRKSRWGGSETDGSEAPPKEEVENNQAESTEAPVSENKDGEAKGEKRRRSSPSPDRSQRRRSKSPIKEDEPPIDKDKVQLSWYDSDLHLQVDKESFLSAKPYHEGAFGFAWAGVRATHGVNTGKVCFEVKVTEELKWEDFSKYYDKHRREQHKSSRHKDDDKKKSDESKSKDEQSKDKAESSQENGEKSETTDPDSETKETSVENDSEMKETADSENEDNKKSADENPPEENPQEEPMETEESKEKSDEKDESETKETEPIPTHLFRVGWSLLDTGLQLGEDKFSYGYESSGRFALNKQFEDYGKKFGVGDVVASFLEITEAEIKISYSVNGEMQGDAISVPCSDLPENFVFFPHVLSRNYAFELNLGNKEEAWFSKPEGFEDFEFLANVEEKVAGPARPENRSDCEVILMCGLPAAGKTHWVQEYVQENPEKRYTVLGNTHLLQKMTVSGDELKNKYKGSWNMLLEKLQKCLNKLVEVAALRRRNYIIDQPNVYPSAQRRKLRPFEGFKRRAVVVVVGDEEQAKRQSLQEAQGGKDVPDSTVLDMKANMSLPQKGEWIDEVLYVGLGEEEAKSLVQKYNSQARETIGVQRRFGHRDDRHRWQYRRNDYRGSNYRDRSYHSNRYDRGPPRQGNWHPQRPGGWNRDRRDNRGPPPRDWRNRDRGSRDSHQGSNYNRNRNQVGRGPGGNWPSSWGGQSQGSWSNQPWSQGSWGQGGWNNQSSQNQWKYGGGSQSYGYSNWNYYGQYPQNWSGTQGQSAGSNTAGANQYGQYSQQDWAQYAQQYAQQGQTTTGSTATQSTPQK</sequence>
<evidence type="ECO:0000256" key="3">
    <source>
        <dbReference type="SAM" id="MobiDB-lite"/>
    </source>
</evidence>
<protein>
    <recommendedName>
        <fullName evidence="4">SAP domain-containing protein</fullName>
    </recommendedName>
</protein>
<feature type="compositionally biased region" description="Low complexity" evidence="3">
    <location>
        <begin position="113"/>
        <end position="128"/>
    </location>
</feature>
<dbReference type="OrthoDB" id="445357at2759"/>
<evidence type="ECO:0000313" key="6">
    <source>
        <dbReference type="Proteomes" id="UP000007266"/>
    </source>
</evidence>
<dbReference type="AlphaFoldDB" id="D6WG67"/>
<evidence type="ECO:0000256" key="1">
    <source>
        <dbReference type="ARBA" id="ARBA00004123"/>
    </source>
</evidence>
<dbReference type="InterPro" id="IPR003877">
    <property type="entry name" value="SPRY_dom"/>
</dbReference>
<dbReference type="InterPro" id="IPR013320">
    <property type="entry name" value="ConA-like_dom_sf"/>
</dbReference>
<dbReference type="SMART" id="SM00449">
    <property type="entry name" value="SPRY"/>
    <property type="match status" value="1"/>
</dbReference>
<feature type="compositionally biased region" description="Basic and acidic residues" evidence="3">
    <location>
        <begin position="807"/>
        <end position="832"/>
    </location>
</feature>
<keyword evidence="2" id="KW-0539">Nucleus</keyword>
<evidence type="ECO:0000256" key="2">
    <source>
        <dbReference type="ARBA" id="ARBA00023242"/>
    </source>
</evidence>
<dbReference type="EMBL" id="KQ971320">
    <property type="protein sequence ID" value="EFA00196.2"/>
    <property type="molecule type" value="Genomic_DNA"/>
</dbReference>
<comment type="subcellular location">
    <subcellularLocation>
        <location evidence="1">Nucleus</location>
    </subcellularLocation>
</comment>
<dbReference type="PROSITE" id="PS50800">
    <property type="entry name" value="SAP"/>
    <property type="match status" value="1"/>
</dbReference>
<keyword evidence="6" id="KW-1185">Reference proteome</keyword>
<feature type="compositionally biased region" description="Basic and acidic residues" evidence="3">
    <location>
        <begin position="142"/>
        <end position="165"/>
    </location>
</feature>
<feature type="region of interest" description="Disordered" evidence="3">
    <location>
        <begin position="304"/>
        <end position="426"/>
    </location>
</feature>
<name>D6WG67_TRICA</name>
<proteinExistence type="predicted"/>
<dbReference type="Pfam" id="PF02037">
    <property type="entry name" value="SAP"/>
    <property type="match status" value="1"/>
</dbReference>
<feature type="domain" description="SAP" evidence="4">
    <location>
        <begin position="7"/>
        <end position="41"/>
    </location>
</feature>
<accession>D6WG67</accession>
<dbReference type="CDD" id="cd12884">
    <property type="entry name" value="SPRY_hnRNP"/>
    <property type="match status" value="1"/>
</dbReference>
<dbReference type="InterPro" id="IPR036361">
    <property type="entry name" value="SAP_dom_sf"/>
</dbReference>
<reference evidence="5 6" key="2">
    <citation type="journal article" date="2010" name="Nucleic Acids Res.">
        <title>BeetleBase in 2010: revisions to provide comprehensive genomic information for Tribolium castaneum.</title>
        <authorList>
            <person name="Kim H.S."/>
            <person name="Murphy T."/>
            <person name="Xia J."/>
            <person name="Caragea D."/>
            <person name="Park Y."/>
            <person name="Beeman R.W."/>
            <person name="Lorenzen M.D."/>
            <person name="Butcher S."/>
            <person name="Manak J.R."/>
            <person name="Brown S.J."/>
        </authorList>
    </citation>
    <scope>GENOME REANNOTATION</scope>
    <source>
        <strain evidence="5 6">Georgia GA2</strain>
    </source>
</reference>
<dbReference type="SUPFAM" id="SSF52540">
    <property type="entry name" value="P-loop containing nucleoside triphosphate hydrolases"/>
    <property type="match status" value="1"/>
</dbReference>
<dbReference type="SMART" id="SM00513">
    <property type="entry name" value="SAP"/>
    <property type="match status" value="1"/>
</dbReference>
<feature type="compositionally biased region" description="Acidic residues" evidence="3">
    <location>
        <begin position="391"/>
        <end position="404"/>
    </location>
</feature>
<gene>
    <name evidence="5" type="primary">AUGUSTUS-3.0.2_03021</name>
    <name evidence="5" type="ORF">TcasGA2_TC003021</name>
</gene>
<feature type="compositionally biased region" description="Low complexity" evidence="3">
    <location>
        <begin position="851"/>
        <end position="887"/>
    </location>
</feature>
<dbReference type="PANTHER" id="PTHR12381:SF56">
    <property type="entry name" value="B30.2_SPRY DOMAIN-CONTAINING PROTEIN-RELATED"/>
    <property type="match status" value="1"/>
</dbReference>
<dbReference type="Gene3D" id="1.10.720.30">
    <property type="entry name" value="SAP domain"/>
    <property type="match status" value="1"/>
</dbReference>
<dbReference type="GO" id="GO:0005634">
    <property type="term" value="C:nucleus"/>
    <property type="evidence" value="ECO:0007669"/>
    <property type="project" value="UniProtKB-SubCell"/>
</dbReference>
<dbReference type="SUPFAM" id="SSF49899">
    <property type="entry name" value="Concanavalin A-like lectins/glucanases"/>
    <property type="match status" value="1"/>
</dbReference>
<organism evidence="5 6">
    <name type="scientific">Tribolium castaneum</name>
    <name type="common">Red flour beetle</name>
    <dbReference type="NCBI Taxonomy" id="7070"/>
    <lineage>
        <taxon>Eukaryota</taxon>
        <taxon>Metazoa</taxon>
        <taxon>Ecdysozoa</taxon>
        <taxon>Arthropoda</taxon>
        <taxon>Hexapoda</taxon>
        <taxon>Insecta</taxon>
        <taxon>Pterygota</taxon>
        <taxon>Neoptera</taxon>
        <taxon>Endopterygota</taxon>
        <taxon>Coleoptera</taxon>
        <taxon>Polyphaga</taxon>
        <taxon>Cucujiformia</taxon>
        <taxon>Tenebrionidae</taxon>
        <taxon>Tenebrionidae incertae sedis</taxon>
        <taxon>Tribolium</taxon>
    </lineage>
</organism>
<dbReference type="SUPFAM" id="SSF68906">
    <property type="entry name" value="SAP domain"/>
    <property type="match status" value="1"/>
</dbReference>
<dbReference type="PANTHER" id="PTHR12381">
    <property type="entry name" value="HETEROGENEOUS NUCLEAR RIBONUCLEOPROTEIN U FAMILY MEMBER"/>
    <property type="match status" value="1"/>
</dbReference>
<dbReference type="InterPro" id="IPR035778">
    <property type="entry name" value="SPRY_hnRNP_U"/>
</dbReference>
<dbReference type="InterPro" id="IPR027417">
    <property type="entry name" value="P-loop_NTPase"/>
</dbReference>
<dbReference type="InterPro" id="IPR003034">
    <property type="entry name" value="SAP_dom"/>
</dbReference>
<dbReference type="InterPro" id="IPR043136">
    <property type="entry name" value="B30.2/SPRY_sf"/>
</dbReference>
<feature type="compositionally biased region" description="Pro residues" evidence="3">
    <location>
        <begin position="90"/>
        <end position="100"/>
    </location>
</feature>
<dbReference type="HOGENOM" id="CLU_012140_0_1_1"/>
<feature type="region of interest" description="Disordered" evidence="3">
    <location>
        <begin position="775"/>
        <end position="887"/>
    </location>
</feature>
<dbReference type="Pfam" id="PF13671">
    <property type="entry name" value="AAA_33"/>
    <property type="match status" value="1"/>
</dbReference>
<feature type="compositionally biased region" description="Basic and acidic residues" evidence="3">
    <location>
        <begin position="775"/>
        <end position="792"/>
    </location>
</feature>
<feature type="region of interest" description="Disordered" evidence="3">
    <location>
        <begin position="45"/>
        <end position="242"/>
    </location>
</feature>
<feature type="compositionally biased region" description="Basic and acidic residues" evidence="3">
    <location>
        <begin position="74"/>
        <end position="87"/>
    </location>
</feature>
<dbReference type="Gene3D" id="3.40.50.300">
    <property type="entry name" value="P-loop containing nucleotide triphosphate hydrolases"/>
    <property type="match status" value="1"/>
</dbReference>
<feature type="region of interest" description="Disordered" evidence="3">
    <location>
        <begin position="944"/>
        <end position="964"/>
    </location>
</feature>
<evidence type="ECO:0000259" key="4">
    <source>
        <dbReference type="PROSITE" id="PS50800"/>
    </source>
</evidence>
<reference evidence="5 6" key="1">
    <citation type="journal article" date="2008" name="Nature">
        <title>The genome of the model beetle and pest Tribolium castaneum.</title>
        <authorList>
            <consortium name="Tribolium Genome Sequencing Consortium"/>
            <person name="Richards S."/>
            <person name="Gibbs R.A."/>
            <person name="Weinstock G.M."/>
            <person name="Brown S.J."/>
            <person name="Denell R."/>
            <person name="Beeman R.W."/>
            <person name="Gibbs R."/>
            <person name="Beeman R.W."/>
            <person name="Brown S.J."/>
            <person name="Bucher G."/>
            <person name="Friedrich M."/>
            <person name="Grimmelikhuijzen C.J."/>
            <person name="Klingler M."/>
            <person name="Lorenzen M."/>
            <person name="Richards S."/>
            <person name="Roth S."/>
            <person name="Schroder R."/>
            <person name="Tautz D."/>
            <person name="Zdobnov E.M."/>
            <person name="Muzny D."/>
            <person name="Gibbs R.A."/>
            <person name="Weinstock G.M."/>
            <person name="Attaway T."/>
            <person name="Bell S."/>
            <person name="Buhay C.J."/>
            <person name="Chandrabose M.N."/>
            <person name="Chavez D."/>
            <person name="Clerk-Blankenburg K.P."/>
            <person name="Cree A."/>
            <person name="Dao M."/>
            <person name="Davis C."/>
            <person name="Chacko J."/>
            <person name="Dinh H."/>
            <person name="Dugan-Rocha S."/>
            <person name="Fowler G."/>
            <person name="Garner T.T."/>
            <person name="Garnes J."/>
            <person name="Gnirke A."/>
            <person name="Hawes A."/>
            <person name="Hernandez J."/>
            <person name="Hines S."/>
            <person name="Holder M."/>
            <person name="Hume J."/>
            <person name="Jhangiani S.N."/>
            <person name="Joshi V."/>
            <person name="Khan Z.M."/>
            <person name="Jackson L."/>
            <person name="Kovar C."/>
            <person name="Kowis A."/>
            <person name="Lee S."/>
            <person name="Lewis L.R."/>
            <person name="Margolis J."/>
            <person name="Morgan M."/>
            <person name="Nazareth L.V."/>
            <person name="Nguyen N."/>
            <person name="Okwuonu G."/>
            <person name="Parker D."/>
            <person name="Richards S."/>
            <person name="Ruiz S.J."/>
            <person name="Santibanez J."/>
            <person name="Savard J."/>
            <person name="Scherer S.E."/>
            <person name="Schneider B."/>
            <person name="Sodergren E."/>
            <person name="Tautz D."/>
            <person name="Vattahil S."/>
            <person name="Villasana D."/>
            <person name="White C.S."/>
            <person name="Wright R."/>
            <person name="Park Y."/>
            <person name="Beeman R.W."/>
            <person name="Lord J."/>
            <person name="Oppert B."/>
            <person name="Lorenzen M."/>
            <person name="Brown S."/>
            <person name="Wang L."/>
            <person name="Savard J."/>
            <person name="Tautz D."/>
            <person name="Richards S."/>
            <person name="Weinstock G."/>
            <person name="Gibbs R.A."/>
            <person name="Liu Y."/>
            <person name="Worley K."/>
            <person name="Weinstock G."/>
            <person name="Elsik C.G."/>
            <person name="Reese J.T."/>
            <person name="Elhaik E."/>
            <person name="Landan G."/>
            <person name="Graur D."/>
            <person name="Arensburger P."/>
            <person name="Atkinson P."/>
            <person name="Beeman R.W."/>
            <person name="Beidler J."/>
            <person name="Brown S.J."/>
            <person name="Demuth J.P."/>
            <person name="Drury D.W."/>
            <person name="Du Y.Z."/>
            <person name="Fujiwara H."/>
            <person name="Lorenzen M."/>
            <person name="Maselli V."/>
            <person name="Osanai M."/>
            <person name="Park Y."/>
            <person name="Robertson H.M."/>
            <person name="Tu Z."/>
            <person name="Wang J.J."/>
            <person name="Wang S."/>
            <person name="Richards S."/>
            <person name="Song H."/>
            <person name="Zhang L."/>
            <person name="Sodergren E."/>
            <person name="Werner D."/>
            <person name="Stanke M."/>
            <person name="Morgenstern B."/>
            <person name="Solovyev V."/>
            <person name="Kosarev P."/>
            <person name="Brown G."/>
            <person name="Chen H.C."/>
            <person name="Ermolaeva O."/>
            <person name="Hlavina W."/>
            <person name="Kapustin Y."/>
            <person name="Kiryutin B."/>
            <person name="Kitts P."/>
            <person name="Maglott D."/>
            <person name="Pruitt K."/>
            <person name="Sapojnikov V."/>
            <person name="Souvorov A."/>
            <person name="Mackey A.J."/>
            <person name="Waterhouse R.M."/>
            <person name="Wyder S."/>
            <person name="Zdobnov E.M."/>
            <person name="Zdobnov E.M."/>
            <person name="Wyder S."/>
            <person name="Kriventseva E.V."/>
            <person name="Kadowaki T."/>
            <person name="Bork P."/>
            <person name="Aranda M."/>
            <person name="Bao R."/>
            <person name="Beermann A."/>
            <person name="Berns N."/>
            <person name="Bolognesi R."/>
            <person name="Bonneton F."/>
            <person name="Bopp D."/>
            <person name="Brown S.J."/>
            <person name="Bucher G."/>
            <person name="Butts T."/>
            <person name="Chaumot A."/>
            <person name="Denell R.E."/>
            <person name="Ferrier D.E."/>
            <person name="Friedrich M."/>
            <person name="Gordon C.M."/>
            <person name="Jindra M."/>
            <person name="Klingler M."/>
            <person name="Lan Q."/>
            <person name="Lattorff H.M."/>
            <person name="Laudet V."/>
            <person name="von Levetsow C."/>
            <person name="Liu Z."/>
            <person name="Lutz R."/>
            <person name="Lynch J.A."/>
            <person name="da Fonseca R.N."/>
            <person name="Posnien N."/>
            <person name="Reuter R."/>
            <person name="Roth S."/>
            <person name="Savard J."/>
            <person name="Schinko J.B."/>
            <person name="Schmitt C."/>
            <person name="Schoppmeier M."/>
            <person name="Schroder R."/>
            <person name="Shippy T.D."/>
            <person name="Simonnet F."/>
            <person name="Marques-Souza H."/>
            <person name="Tautz D."/>
            <person name="Tomoyasu Y."/>
            <person name="Trauner J."/>
            <person name="Van der Zee M."/>
            <person name="Vervoort M."/>
            <person name="Wittkopp N."/>
            <person name="Wimmer E.A."/>
            <person name="Yang X."/>
            <person name="Jones A.K."/>
            <person name="Sattelle D.B."/>
            <person name="Ebert P.R."/>
            <person name="Nelson D."/>
            <person name="Scott J.G."/>
            <person name="Beeman R.W."/>
            <person name="Muthukrishnan S."/>
            <person name="Kramer K.J."/>
            <person name="Arakane Y."/>
            <person name="Beeman R.W."/>
            <person name="Zhu Q."/>
            <person name="Hogenkamp D."/>
            <person name="Dixit R."/>
            <person name="Oppert B."/>
            <person name="Jiang H."/>
            <person name="Zou Z."/>
            <person name="Marshall J."/>
            <person name="Elpidina E."/>
            <person name="Vinokurov K."/>
            <person name="Oppert C."/>
            <person name="Zou Z."/>
            <person name="Evans J."/>
            <person name="Lu Z."/>
            <person name="Zhao P."/>
            <person name="Sumathipala N."/>
            <person name="Altincicek B."/>
            <person name="Vilcinskas A."/>
            <person name="Williams M."/>
            <person name="Hultmark D."/>
            <person name="Hetru C."/>
            <person name="Jiang H."/>
            <person name="Grimmelikhuijzen C.J."/>
            <person name="Hauser F."/>
            <person name="Cazzamali G."/>
            <person name="Williamson M."/>
            <person name="Park Y."/>
            <person name="Li B."/>
            <person name="Tanaka Y."/>
            <person name="Predel R."/>
            <person name="Neupert S."/>
            <person name="Schachtner J."/>
            <person name="Verleyen P."/>
            <person name="Raible F."/>
            <person name="Bork P."/>
            <person name="Friedrich M."/>
            <person name="Walden K.K."/>
            <person name="Robertson H.M."/>
            <person name="Angeli S."/>
            <person name="Foret S."/>
            <person name="Bucher G."/>
            <person name="Schuetz S."/>
            <person name="Maleszka R."/>
            <person name="Wimmer E.A."/>
            <person name="Beeman R.W."/>
            <person name="Lorenzen M."/>
            <person name="Tomoyasu Y."/>
            <person name="Miller S.C."/>
            <person name="Grossmann D."/>
            <person name="Bucher G."/>
        </authorList>
    </citation>
    <scope>NUCLEOTIDE SEQUENCE [LARGE SCALE GENOMIC DNA]</scope>
    <source>
        <strain evidence="5 6">Georgia GA2</strain>
    </source>
</reference>
<dbReference type="Proteomes" id="UP000007266">
    <property type="component" value="Linkage group 3"/>
</dbReference>
<feature type="compositionally biased region" description="Polar residues" evidence="3">
    <location>
        <begin position="833"/>
        <end position="843"/>
    </location>
</feature>